<dbReference type="PANTHER" id="PTHR24149:SF14">
    <property type="entry name" value="ANKYRIN REPEAT DOMAIN 12"/>
    <property type="match status" value="1"/>
</dbReference>
<evidence type="ECO:0000256" key="1">
    <source>
        <dbReference type="PROSITE-ProRule" id="PRU00023"/>
    </source>
</evidence>
<feature type="compositionally biased region" description="Basic and acidic residues" evidence="2">
    <location>
        <begin position="537"/>
        <end position="550"/>
    </location>
</feature>
<feature type="compositionally biased region" description="Basic and acidic residues" evidence="2">
    <location>
        <begin position="735"/>
        <end position="760"/>
    </location>
</feature>
<feature type="compositionally biased region" description="Polar residues" evidence="2">
    <location>
        <begin position="792"/>
        <end position="801"/>
    </location>
</feature>
<dbReference type="EMBL" id="LAEV01001411">
    <property type="protein sequence ID" value="KKA28149.1"/>
    <property type="molecule type" value="Genomic_DNA"/>
</dbReference>
<dbReference type="Pfam" id="PF00023">
    <property type="entry name" value="Ank"/>
    <property type="match status" value="1"/>
</dbReference>
<evidence type="ECO:0000313" key="6">
    <source>
        <dbReference type="Proteomes" id="UP000033483"/>
    </source>
</evidence>
<feature type="compositionally biased region" description="Low complexity" evidence="2">
    <location>
        <begin position="108"/>
        <end position="117"/>
    </location>
</feature>
<dbReference type="InterPro" id="IPR053210">
    <property type="entry name" value="ANKRD12"/>
</dbReference>
<evidence type="ECO:0000256" key="2">
    <source>
        <dbReference type="SAM" id="MobiDB-lite"/>
    </source>
</evidence>
<sequence>MLGLEILQPRDHRVIPDTDLRDHDRDRDRERGRERERDRSTASSSTRDRDRDDDAATTSDASNAETVVLHGKDGYSPSKVRKVKHEREKDDDTASDSQAPAILPPLKLPAKNPSLALSSAATKPSSTSINANAAAAAASASATTATASSEQPRILYGVLSHKKPVRRTEKAQSQRLNGHTSSGPLSSAAPPSTSPPPTKRRSQSSAAATGTTTLQTSDSESEAVSKPAAKEKAAKISAASTDKAGSDKAALPKRKLIKTESDDEGEVSRKVRRPRISDHGLTGASRNSKDTSIKSHKSELSALNSVINTRSISPMPKPLSHRRSASTNGVVNKKRKTPTPIHALEYNSDESSANGSPHPGRHSATIPRGVAERVDSPAGKGPSKKHLDAHGQTLLARACAKGEYEIAKQRLAERPEDLNVADYAGNTPLQIAALHGSEEIVDLLLRAGCNKHCINYDKETPLLDAVDNGHVGVVRLLLNAGVNPRKANCNGEEPLARVDNDSETGPEIRALLEKARAEFRHPTEGPREADETTDTMEDSHHHLADHDHSRNSRAPDSPSSAALFGSVASHRRAGAARATKTSNHLLYMNMDDKTLRAACGRGDYETVTHLLEVRLDFNYPEAMTAAARGGHEVVMELLLALGGADPDPAPIKTGSSDTATPILAAIGQENIKVLKLLLEQSAFDPTRRFKGMTYYELARERKGVNCKEEEELLKKAYDEYRRKYPEKAKIADREHNQWLLEQDRRDKDQSSSAADRDRDTATQSTSTKPTQAKRASSPSPRDPDMLKKKNITKPTASGSASKEQDSKDKEPRESKKLSELKEKKRASSADFSDDPTSKRGSILSNSSATVTKTKKKDKDRDADSVKSAVTASDREMSPVVQKKKTKRTVEADAAASSEGEAVKPRRKLMSKGELTAEHEKQRRASMASTASSSIPPNQPSSPRERDDQVPLRTSKADVPSEKYHNRTKAIKRDEGSVDAALVSKRHRTSTSPPPRRTGLEKEDQEAPNTKRRRVEAEVSKEQRRKKLEKAEAGNASADDGHEPRLPKTGILSRDPPTAKAAKVLKETREREAAATRELSKGTLKDALKAKKLSATSAANTTKHDRSHFRAVLSAADSDVEMKDAPTSDTLRARKDQESKTDAISKRRRFNMDDTTSKSDSPEEKKHLEERVKAQEKRRAEEEAAAEAEEAAEAEAAAAAAKKRAAEEEREAERRRREQEAEEARLAREAKEREEAEAKRADEEARIRRERELEQQRLVEEQRNKAKQEKRIADEVRAKEVEAERKRNEEEEKRERERLRRVEEERRSREEEEELKRKEEESRRKAEEDRQRQVEEDRRHAREESERLQREQLEREAREADEARRRREEERNATKAAEQHRIKLEQEQARIAGLPAVLRWFELCPNPRQTVIAEKFFHMQGVRYDTLDSSLDGTAEGREQWVLNIQAALLLGDKDLTLSRYTDWKRIPATRIAKTMIWRVENDRYALTSPRYFDIGRELPSYYGEPNDPDRMTQQTMERLREDAMTCFFNMDMFFVKLSDLMYIVPTMPHLRDLRLAVEYRELPDCEDLLRAFFWSGQKWRKDPDADKYMGFAPKRRYFVNGEYTKEVLPCLGRISSTPFPENPVPRRFGLTQVHPHESDYIKLCKQQGLHHLIPLATGTALLANENGEAPATAGSSTTASSGVGTSVVSLDSPSTANGHSS</sequence>
<dbReference type="PROSITE" id="PS50297">
    <property type="entry name" value="ANK_REP_REGION"/>
    <property type="match status" value="2"/>
</dbReference>
<feature type="domain" description="KRIT1 ARM-repeats" evidence="4">
    <location>
        <begin position="575"/>
        <end position="721"/>
    </location>
</feature>
<feature type="compositionally biased region" description="Basic and acidic residues" evidence="2">
    <location>
        <begin position="802"/>
        <end position="827"/>
    </location>
</feature>
<dbReference type="PANTHER" id="PTHR24149">
    <property type="entry name" value="ANKYRIN REPEAT DOMAIN-CONTAINING PROTEIN 12"/>
    <property type="match status" value="1"/>
</dbReference>
<feature type="compositionally biased region" description="Polar residues" evidence="2">
    <location>
        <begin position="768"/>
        <end position="779"/>
    </location>
</feature>
<feature type="compositionally biased region" description="Low complexity" evidence="2">
    <location>
        <begin position="181"/>
        <end position="191"/>
    </location>
</feature>
<feature type="compositionally biased region" description="Low complexity" evidence="2">
    <location>
        <begin position="125"/>
        <end position="149"/>
    </location>
</feature>
<dbReference type="Gene3D" id="1.25.40.20">
    <property type="entry name" value="Ankyrin repeat-containing domain"/>
    <property type="match status" value="2"/>
</dbReference>
<dbReference type="Pfam" id="PF24513">
    <property type="entry name" value="DUF7593"/>
    <property type="match status" value="1"/>
</dbReference>
<dbReference type="InterPro" id="IPR056015">
    <property type="entry name" value="DUF7593"/>
</dbReference>
<accession>A0A0F4ZC74</accession>
<dbReference type="OrthoDB" id="194358at2759"/>
<feature type="region of interest" description="Disordered" evidence="2">
    <location>
        <begin position="515"/>
        <end position="562"/>
    </location>
</feature>
<organism evidence="5 6">
    <name type="scientific">Thielaviopsis punctulata</name>
    <dbReference type="NCBI Taxonomy" id="72032"/>
    <lineage>
        <taxon>Eukaryota</taxon>
        <taxon>Fungi</taxon>
        <taxon>Dikarya</taxon>
        <taxon>Ascomycota</taxon>
        <taxon>Pezizomycotina</taxon>
        <taxon>Sordariomycetes</taxon>
        <taxon>Hypocreomycetidae</taxon>
        <taxon>Microascales</taxon>
        <taxon>Ceratocystidaceae</taxon>
        <taxon>Thielaviopsis</taxon>
    </lineage>
</organism>
<feature type="repeat" description="ANK" evidence="1">
    <location>
        <begin position="424"/>
        <end position="456"/>
    </location>
</feature>
<feature type="compositionally biased region" description="Basic and acidic residues" evidence="2">
    <location>
        <begin position="515"/>
        <end position="530"/>
    </location>
</feature>
<feature type="compositionally biased region" description="Basic and acidic residues" evidence="2">
    <location>
        <begin position="942"/>
        <end position="975"/>
    </location>
</feature>
<gene>
    <name evidence="5" type="ORF">TD95_000964</name>
</gene>
<feature type="compositionally biased region" description="Low complexity" evidence="2">
    <location>
        <begin position="924"/>
        <end position="935"/>
    </location>
</feature>
<feature type="repeat" description="ANK" evidence="1">
    <location>
        <begin position="457"/>
        <end position="489"/>
    </location>
</feature>
<feature type="compositionally biased region" description="Polar residues" evidence="2">
    <location>
        <begin position="301"/>
        <end position="312"/>
    </location>
</feature>
<dbReference type="InterPro" id="IPR056485">
    <property type="entry name" value="ARM_KRIT1"/>
</dbReference>
<dbReference type="PROSITE" id="PS50088">
    <property type="entry name" value="ANK_REPEAT"/>
    <property type="match status" value="2"/>
</dbReference>
<protein>
    <submittedName>
        <fullName evidence="5">Uncharacterized protein</fullName>
    </submittedName>
</protein>
<dbReference type="InterPro" id="IPR036770">
    <property type="entry name" value="Ankyrin_rpt-contain_sf"/>
</dbReference>
<feature type="region of interest" description="Disordered" evidence="2">
    <location>
        <begin position="735"/>
        <end position="1379"/>
    </location>
</feature>
<evidence type="ECO:0000313" key="5">
    <source>
        <dbReference type="EMBL" id="KKA28149.1"/>
    </source>
</evidence>
<name>A0A0F4ZC74_9PEZI</name>
<proteinExistence type="predicted"/>
<feature type="region of interest" description="Disordered" evidence="2">
    <location>
        <begin position="1"/>
        <end position="388"/>
    </location>
</feature>
<dbReference type="InterPro" id="IPR002110">
    <property type="entry name" value="Ankyrin_rpt"/>
</dbReference>
<keyword evidence="1" id="KW-0040">ANK repeat</keyword>
<dbReference type="SUPFAM" id="SSF48403">
    <property type="entry name" value="Ankyrin repeat"/>
    <property type="match status" value="1"/>
</dbReference>
<feature type="domain" description="DUF7593" evidence="3">
    <location>
        <begin position="1389"/>
        <end position="1549"/>
    </location>
</feature>
<feature type="compositionally biased region" description="Basic and acidic residues" evidence="2">
    <location>
        <begin position="287"/>
        <end position="299"/>
    </location>
</feature>
<dbReference type="GO" id="GO:0005654">
    <property type="term" value="C:nucleoplasm"/>
    <property type="evidence" value="ECO:0007669"/>
    <property type="project" value="TreeGrafter"/>
</dbReference>
<evidence type="ECO:0000259" key="4">
    <source>
        <dbReference type="Pfam" id="PF24521"/>
    </source>
</evidence>
<dbReference type="Proteomes" id="UP000033483">
    <property type="component" value="Unassembled WGS sequence"/>
</dbReference>
<dbReference type="Pfam" id="PF12796">
    <property type="entry name" value="Ank_2"/>
    <property type="match status" value="1"/>
</dbReference>
<feature type="region of interest" description="Disordered" evidence="2">
    <location>
        <begin position="1668"/>
        <end position="1701"/>
    </location>
</feature>
<feature type="compositionally biased region" description="Basic and acidic residues" evidence="2">
    <location>
        <begin position="1203"/>
        <end position="1379"/>
    </location>
</feature>
<feature type="compositionally biased region" description="Acidic residues" evidence="2">
    <location>
        <begin position="1182"/>
        <end position="1192"/>
    </location>
</feature>
<comment type="caution">
    <text evidence="5">The sequence shown here is derived from an EMBL/GenBank/DDBJ whole genome shotgun (WGS) entry which is preliminary data.</text>
</comment>
<feature type="compositionally biased region" description="Low complexity" evidence="2">
    <location>
        <begin position="1671"/>
        <end position="1689"/>
    </location>
</feature>
<feature type="compositionally biased region" description="Polar residues" evidence="2">
    <location>
        <begin position="1691"/>
        <end position="1701"/>
    </location>
</feature>
<feature type="compositionally biased region" description="Low complexity" evidence="2">
    <location>
        <begin position="203"/>
        <end position="227"/>
    </location>
</feature>
<dbReference type="Pfam" id="PF24521">
    <property type="entry name" value="Ank_KRIT1"/>
    <property type="match status" value="1"/>
</dbReference>
<keyword evidence="6" id="KW-1185">Reference proteome</keyword>
<feature type="compositionally biased region" description="Basic and acidic residues" evidence="2">
    <location>
        <begin position="1119"/>
        <end position="1181"/>
    </location>
</feature>
<feature type="compositionally biased region" description="Basic and acidic residues" evidence="2">
    <location>
        <begin position="1063"/>
        <end position="1088"/>
    </location>
</feature>
<evidence type="ECO:0000259" key="3">
    <source>
        <dbReference type="Pfam" id="PF24513"/>
    </source>
</evidence>
<feature type="compositionally biased region" description="Basic and acidic residues" evidence="2">
    <location>
        <begin position="8"/>
        <end position="54"/>
    </location>
</feature>
<reference evidence="5 6" key="1">
    <citation type="submission" date="2015-03" db="EMBL/GenBank/DDBJ databases">
        <authorList>
            <person name="Radwan O."/>
            <person name="Al-Naeli F.A."/>
            <person name="Rendon G.A."/>
            <person name="Fields C."/>
        </authorList>
    </citation>
    <scope>NUCLEOTIDE SEQUENCE [LARGE SCALE GENOMIC DNA]</scope>
    <source>
        <strain evidence="5">CR-DP1</strain>
    </source>
</reference>
<dbReference type="SMART" id="SM00248">
    <property type="entry name" value="ANK"/>
    <property type="match status" value="5"/>
</dbReference>